<dbReference type="EMBL" id="HACG01005674">
    <property type="protein sequence ID" value="CEK52539.1"/>
    <property type="molecule type" value="Transcribed_RNA"/>
</dbReference>
<organism evidence="2">
    <name type="scientific">Arion vulgaris</name>
    <dbReference type="NCBI Taxonomy" id="1028688"/>
    <lineage>
        <taxon>Eukaryota</taxon>
        <taxon>Metazoa</taxon>
        <taxon>Spiralia</taxon>
        <taxon>Lophotrochozoa</taxon>
        <taxon>Mollusca</taxon>
        <taxon>Gastropoda</taxon>
        <taxon>Heterobranchia</taxon>
        <taxon>Euthyneura</taxon>
        <taxon>Panpulmonata</taxon>
        <taxon>Eupulmonata</taxon>
        <taxon>Stylommatophora</taxon>
        <taxon>Helicina</taxon>
        <taxon>Arionoidea</taxon>
        <taxon>Arionidae</taxon>
        <taxon>Arion</taxon>
    </lineage>
</organism>
<sequence>SAVNVNPVSSDSAVNVNPASSNKTGSLDIVASFSERNSRKTQNNENEKLQIMNKNTLSKDNNCENNNCLNNGRNAETPQAHLITNGQVVTYPSRKVADTVNDDDKSKDDFSLMTACKSSLKIWHIKQHKVADNRQHKGAVQFVSSLDHIAGQYPDR</sequence>
<feature type="compositionally biased region" description="Polar residues" evidence="1">
    <location>
        <begin position="1"/>
        <end position="25"/>
    </location>
</feature>
<accession>A0A0B6Y8R5</accession>
<evidence type="ECO:0000313" key="2">
    <source>
        <dbReference type="EMBL" id="CEK52539.1"/>
    </source>
</evidence>
<reference evidence="2" key="1">
    <citation type="submission" date="2014-12" db="EMBL/GenBank/DDBJ databases">
        <title>Insight into the proteome of Arion vulgaris.</title>
        <authorList>
            <person name="Aradska J."/>
            <person name="Bulat T."/>
            <person name="Smidak R."/>
            <person name="Sarate P."/>
            <person name="Gangsoo J."/>
            <person name="Sialana F."/>
            <person name="Bilban M."/>
            <person name="Lubec G."/>
        </authorList>
    </citation>
    <scope>NUCLEOTIDE SEQUENCE</scope>
    <source>
        <tissue evidence="2">Skin</tissue>
    </source>
</reference>
<feature type="non-terminal residue" evidence="2">
    <location>
        <position position="1"/>
    </location>
</feature>
<evidence type="ECO:0000256" key="1">
    <source>
        <dbReference type="SAM" id="MobiDB-lite"/>
    </source>
</evidence>
<gene>
    <name evidence="2" type="primary">ORF17149</name>
</gene>
<protein>
    <submittedName>
        <fullName evidence="2">Uncharacterized protein</fullName>
    </submittedName>
</protein>
<proteinExistence type="predicted"/>
<dbReference type="AlphaFoldDB" id="A0A0B6Y8R5"/>
<feature type="region of interest" description="Disordered" evidence="1">
    <location>
        <begin position="1"/>
        <end position="46"/>
    </location>
</feature>
<name>A0A0B6Y8R5_9EUPU</name>
<feature type="non-terminal residue" evidence="2">
    <location>
        <position position="156"/>
    </location>
</feature>